<dbReference type="RefSeq" id="WP_018365789.1">
    <property type="nucleotide sequence ID" value="NZ_CP104407.1"/>
</dbReference>
<evidence type="ECO:0000313" key="11">
    <source>
        <dbReference type="EMBL" id="WMB28380.1"/>
    </source>
</evidence>
<dbReference type="Gene3D" id="2.60.40.1110">
    <property type="match status" value="1"/>
</dbReference>
<evidence type="ECO:0000259" key="10">
    <source>
        <dbReference type="SMART" id="SM00642"/>
    </source>
</evidence>
<protein>
    <recommendedName>
        <fullName evidence="7">pullulanase</fullName>
        <ecNumber evidence="7">3.2.1.41</ecNumber>
    </recommendedName>
    <alternativeName>
        <fullName evidence="8">Alpha-dextrin endo-1,6-alpha-glucosidase</fullName>
    </alternativeName>
    <alternativeName>
        <fullName evidence="9">Pullulan 6-glucanohydrolase</fullName>
    </alternativeName>
</protein>
<keyword evidence="5 11" id="KW-0326">Glycosidase</keyword>
<dbReference type="Pfam" id="PF02922">
    <property type="entry name" value="CBM_48"/>
    <property type="match status" value="1"/>
</dbReference>
<evidence type="ECO:0000256" key="3">
    <source>
        <dbReference type="ARBA" id="ARBA00022801"/>
    </source>
</evidence>
<dbReference type="InterPro" id="IPR005323">
    <property type="entry name" value="CBM41_pullulanase"/>
</dbReference>
<gene>
    <name evidence="11" type="primary">pulA</name>
    <name evidence="11" type="ORF">N1496_01775</name>
</gene>
<dbReference type="InterPro" id="IPR004193">
    <property type="entry name" value="Glyco_hydro_13_N"/>
</dbReference>
<keyword evidence="12" id="KW-1185">Reference proteome</keyword>
<dbReference type="GO" id="GO:0051060">
    <property type="term" value="F:pullulanase activity"/>
    <property type="evidence" value="ECO:0007669"/>
    <property type="project" value="UniProtKB-EC"/>
</dbReference>
<dbReference type="SUPFAM" id="SSF51445">
    <property type="entry name" value="(Trans)glycosidases"/>
    <property type="match status" value="1"/>
</dbReference>
<dbReference type="SMART" id="SM00642">
    <property type="entry name" value="Aamy"/>
    <property type="match status" value="1"/>
</dbReference>
<dbReference type="InterPro" id="IPR014756">
    <property type="entry name" value="Ig_E-set"/>
</dbReference>
<dbReference type="InterPro" id="IPR011840">
    <property type="entry name" value="PulA_typeI"/>
</dbReference>
<dbReference type="Pfam" id="PF03714">
    <property type="entry name" value="PUD"/>
    <property type="match status" value="1"/>
</dbReference>
<dbReference type="InterPro" id="IPR013783">
    <property type="entry name" value="Ig-like_fold"/>
</dbReference>
<dbReference type="SUPFAM" id="SSF81296">
    <property type="entry name" value="E set domains"/>
    <property type="match status" value="1"/>
</dbReference>
<evidence type="ECO:0000256" key="5">
    <source>
        <dbReference type="ARBA" id="ARBA00023295"/>
    </source>
</evidence>
<dbReference type="Gene3D" id="3.20.20.80">
    <property type="entry name" value="Glycosidases"/>
    <property type="match status" value="1"/>
</dbReference>
<reference evidence="12" key="1">
    <citation type="submission" date="2022-10" db="EMBL/GenBank/DDBJ databases">
        <title>Streptococcus didelphis as causative of fatal infections in opossums (Didelphis albiventris).</title>
        <authorList>
            <person name="Breyer G.M."/>
            <person name="Da Silva M.E.R.J."/>
            <person name="Siqueira F.M."/>
        </authorList>
    </citation>
    <scope>NUCLEOTIDE SEQUENCE [LARGE SCALE GENOMIC DNA]</scope>
    <source>
        <strain evidence="12">LBVP101/21</strain>
    </source>
</reference>
<dbReference type="CDD" id="cd02860">
    <property type="entry name" value="E_set_Pullulanase"/>
    <property type="match status" value="1"/>
</dbReference>
<organism evidence="11 12">
    <name type="scientific">Streptococcus didelphis</name>
    <dbReference type="NCBI Taxonomy" id="102886"/>
    <lineage>
        <taxon>Bacteria</taxon>
        <taxon>Bacillati</taxon>
        <taxon>Bacillota</taxon>
        <taxon>Bacilli</taxon>
        <taxon>Lactobacillales</taxon>
        <taxon>Streptococcaceae</taxon>
        <taxon>Streptococcus</taxon>
    </lineage>
</organism>
<keyword evidence="2" id="KW-0732">Signal</keyword>
<dbReference type="PANTHER" id="PTHR43002">
    <property type="entry name" value="GLYCOGEN DEBRANCHING ENZYME"/>
    <property type="match status" value="1"/>
</dbReference>
<sequence length="766" mass="87650">MNNEFIVHYHSSKDSYDDLSLWQLQDKKADKELYFSTSDSFGAIATFHCAPFNCLTDFYLSFKSKSSGHKLGAYQIKCQTNSTEQEMWLLEGDGNLYYSRQAAIASPFYSKRQADAFDMVLNSQAFDKKWGFSGWLGFRYKPEETLFRLWAPTAKSIEVILYQSADKDSEISLISPMQRGKKENPDNHLENTQGLWELSLKGNYNFQAYSYRVHYQDGHFADSRDPYSIASSADGRKSIILAEENRVPEGFSVKHGQAATWRLDNPNQAVIYEMHVRDFSTSESSGVSEKNRGKFLGLIEPNTKNQYGDTTGFDYIKSLGVTHIQLQPVFDHHQTIDESGNYAYNWGYDPENYNVPEASFTSNPHKPETRILELKSAIQAYHDAGLNVIIDVVYNHTYSSKDSAFQLTVPDYYYRLNPDGSFQNGSGCGNETASEKEMFRKYMVDSVLYWLNEYNVDGFRFDLMGLHDIETMNQIRQEVDKFDPRILIYGEGWDMGHGLAPEDKAKKTNASRMPRIGFFNDDQRNAIKGAEIFGMLEEGFVSGMPCEDTVSKALLGSRDLVDYVSPDQVINYVEAHDNYNLNDLLWVLHPNDSKGIHRKRVQLANAMNLLTQGLSFMQIGQEFLRTKLVATGKNKEVTVDDHKRAMNSYKAPDIVNQVDWNLISQEAETIWFVKKLIALKTKSTLFSYPSFEEIRNHVFGLTAERHSGFLSYFIRDQETYQLMFTNSDHILKEQKDSQLILSSDASFSPGKNSLHAFSTLVFKLKK</sequence>
<evidence type="ECO:0000313" key="12">
    <source>
        <dbReference type="Proteomes" id="UP001238096"/>
    </source>
</evidence>
<accession>A0ABY9LJL9</accession>
<comment type="similarity">
    <text evidence="1">Belongs to the glycosyl hydrolase 13 family.</text>
</comment>
<evidence type="ECO:0000256" key="8">
    <source>
        <dbReference type="ARBA" id="ARBA00029618"/>
    </source>
</evidence>
<keyword evidence="3 11" id="KW-0378">Hydrolase</keyword>
<name>A0ABY9LJL9_9STRE</name>
<evidence type="ECO:0000256" key="4">
    <source>
        <dbReference type="ARBA" id="ARBA00022837"/>
    </source>
</evidence>
<dbReference type="InterPro" id="IPR013784">
    <property type="entry name" value="Carb-bd-like_fold"/>
</dbReference>
<dbReference type="EC" id="3.2.1.41" evidence="7"/>
<dbReference type="Pfam" id="PF00128">
    <property type="entry name" value="Alpha-amylase"/>
    <property type="match status" value="1"/>
</dbReference>
<proteinExistence type="inferred from homology"/>
<dbReference type="NCBIfam" id="TIGR02104">
    <property type="entry name" value="pulA_typeI"/>
    <property type="match status" value="1"/>
</dbReference>
<evidence type="ECO:0000256" key="2">
    <source>
        <dbReference type="ARBA" id="ARBA00022729"/>
    </source>
</evidence>
<evidence type="ECO:0000256" key="6">
    <source>
        <dbReference type="ARBA" id="ARBA00023965"/>
    </source>
</evidence>
<evidence type="ECO:0000256" key="7">
    <source>
        <dbReference type="ARBA" id="ARBA00024062"/>
    </source>
</evidence>
<dbReference type="CDD" id="cd11341">
    <property type="entry name" value="AmyAc_Pullulanase_LD-like"/>
    <property type="match status" value="1"/>
</dbReference>
<evidence type="ECO:0000256" key="9">
    <source>
        <dbReference type="ARBA" id="ARBA00031076"/>
    </source>
</evidence>
<dbReference type="InterPro" id="IPR006047">
    <property type="entry name" value="GH13_cat_dom"/>
</dbReference>
<comment type="catalytic activity">
    <reaction evidence="6">
        <text>Hydrolysis of (1-&gt;6)-alpha-D-glucosidic linkages in pullulan, amylopectin and glycogen, and in the alpha- and beta-limit dextrins of amylopectin and glycogen.</text>
        <dbReference type="EC" id="3.2.1.41"/>
    </reaction>
</comment>
<dbReference type="SUPFAM" id="SSF49452">
    <property type="entry name" value="Starch-binding domain-like"/>
    <property type="match status" value="1"/>
</dbReference>
<dbReference type="Proteomes" id="UP001238096">
    <property type="component" value="Chromosome"/>
</dbReference>
<dbReference type="InterPro" id="IPR017853">
    <property type="entry name" value="GH"/>
</dbReference>
<dbReference type="EMBL" id="CP110509">
    <property type="protein sequence ID" value="WMB28380.1"/>
    <property type="molecule type" value="Genomic_DNA"/>
</dbReference>
<feature type="domain" description="Glycosyl hydrolase family 13 catalytic" evidence="10">
    <location>
        <begin position="273"/>
        <end position="680"/>
    </location>
</feature>
<evidence type="ECO:0000256" key="1">
    <source>
        <dbReference type="ARBA" id="ARBA00008061"/>
    </source>
</evidence>
<keyword evidence="4" id="KW-0106">Calcium</keyword>
<dbReference type="Gene3D" id="2.60.40.10">
    <property type="entry name" value="Immunoglobulins"/>
    <property type="match status" value="1"/>
</dbReference>